<keyword evidence="3" id="KW-0143">Chaperone</keyword>
<dbReference type="STRING" id="1754192.A0A1Y1WVG4"/>
<evidence type="ECO:0000256" key="3">
    <source>
        <dbReference type="ARBA" id="ARBA00023186"/>
    </source>
</evidence>
<dbReference type="GO" id="GO:0140662">
    <property type="term" value="F:ATP-dependent protein folding chaperone"/>
    <property type="evidence" value="ECO:0007669"/>
    <property type="project" value="InterPro"/>
</dbReference>
<sequence length="480" mass="54696">MFKEKFLFIIGILLFLNITIIKASVMAIDYGSQWYKVSLITPKIPLELVLNEESQRKTRSIISIIDEERKFSNDAVSKSTRYPKQTFDFLKLLVGKRFNDEEIKFYNSIFDIDIIEDKARNSILIKADNETYTVEELISYQFSKAKLIAENMSGQTINKAIITVPRFFNQYERLSMVNAAEIAGIRVLSVMNEDTAAAVNYAMTRNFENQPRYFVFYDMGASCTTITLVGIKSVHNPEEKSKKSPEIEIIDFNYDKTLGGLAFDKELQLLIVDKIKKSLNINDGIEDDSRIMAKILIKARKAKEILSVNSDTTIYFDSLINDKDITVKVTREEFEKASEKLAKRINTVVENFFKSIKIPKENIDSVILVGGSTRVPMVQNILKDNIGDNKLANYVNSDEAIVMGSIFHGASLSQEFKVRNLNINDIHSSSKISYEYKLSDGKVISGNLFNEKDPLIKETSISLKTSEDFDVSLYYNPNNR</sequence>
<evidence type="ECO:0000313" key="4">
    <source>
        <dbReference type="EMBL" id="ORX77551.1"/>
    </source>
</evidence>
<keyword evidence="2" id="KW-0067">ATP-binding</keyword>
<dbReference type="PRINTS" id="PR00301">
    <property type="entry name" value="HEATSHOCK70"/>
</dbReference>
<dbReference type="Gene3D" id="3.30.420.40">
    <property type="match status" value="2"/>
</dbReference>
<gene>
    <name evidence="4" type="ORF">BCR32DRAFT_207770</name>
</gene>
<dbReference type="Gene3D" id="3.30.30.30">
    <property type="match status" value="1"/>
</dbReference>
<dbReference type="SUPFAM" id="SSF53067">
    <property type="entry name" value="Actin-like ATPase domain"/>
    <property type="match status" value="2"/>
</dbReference>
<dbReference type="InterPro" id="IPR043129">
    <property type="entry name" value="ATPase_NBD"/>
</dbReference>
<dbReference type="EMBL" id="MCFG01000243">
    <property type="protein sequence ID" value="ORX77551.1"/>
    <property type="molecule type" value="Genomic_DNA"/>
</dbReference>
<dbReference type="Proteomes" id="UP000193944">
    <property type="component" value="Unassembled WGS sequence"/>
</dbReference>
<organism evidence="4 5">
    <name type="scientific">Anaeromyces robustus</name>
    <dbReference type="NCBI Taxonomy" id="1754192"/>
    <lineage>
        <taxon>Eukaryota</taxon>
        <taxon>Fungi</taxon>
        <taxon>Fungi incertae sedis</taxon>
        <taxon>Chytridiomycota</taxon>
        <taxon>Chytridiomycota incertae sedis</taxon>
        <taxon>Neocallimastigomycetes</taxon>
        <taxon>Neocallimastigales</taxon>
        <taxon>Neocallimastigaceae</taxon>
        <taxon>Anaeromyces</taxon>
    </lineage>
</organism>
<dbReference type="OrthoDB" id="10262720at2759"/>
<keyword evidence="1" id="KW-0547">Nucleotide-binding</keyword>
<dbReference type="InterPro" id="IPR013126">
    <property type="entry name" value="Hsp_70_fam"/>
</dbReference>
<protein>
    <submittedName>
        <fullName evidence="4">HSP70-domain-containing protein</fullName>
    </submittedName>
</protein>
<dbReference type="CDD" id="cd10230">
    <property type="entry name" value="ASKHA_NBD_HSP70_HYOU1"/>
    <property type="match status" value="1"/>
</dbReference>
<name>A0A1Y1WVG4_9FUNG</name>
<dbReference type="GO" id="GO:0005524">
    <property type="term" value="F:ATP binding"/>
    <property type="evidence" value="ECO:0007669"/>
    <property type="project" value="UniProtKB-KW"/>
</dbReference>
<dbReference type="FunFam" id="3.90.640.10:FF:000003">
    <property type="entry name" value="Molecular chaperone DnaK"/>
    <property type="match status" value="1"/>
</dbReference>
<reference evidence="4 5" key="1">
    <citation type="submission" date="2016-08" db="EMBL/GenBank/DDBJ databases">
        <title>A Parts List for Fungal Cellulosomes Revealed by Comparative Genomics.</title>
        <authorList>
            <consortium name="DOE Joint Genome Institute"/>
            <person name="Haitjema C.H."/>
            <person name="Gilmore S.P."/>
            <person name="Henske J.K."/>
            <person name="Solomon K.V."/>
            <person name="De Groot R."/>
            <person name="Kuo A."/>
            <person name="Mondo S.J."/>
            <person name="Salamov A.A."/>
            <person name="Labutti K."/>
            <person name="Zhao Z."/>
            <person name="Chiniquy J."/>
            <person name="Barry K."/>
            <person name="Brewer H.M."/>
            <person name="Purvine S.O."/>
            <person name="Wright A.T."/>
            <person name="Boxma B."/>
            <person name="Van Alen T."/>
            <person name="Hackstein J.H."/>
            <person name="Baker S.E."/>
            <person name="Grigoriev I.V."/>
            <person name="O'Malley M.A."/>
        </authorList>
    </citation>
    <scope>NUCLEOTIDE SEQUENCE [LARGE SCALE GENOMIC DNA]</scope>
    <source>
        <strain evidence="4 5">S4</strain>
    </source>
</reference>
<proteinExistence type="predicted"/>
<keyword evidence="5" id="KW-1185">Reference proteome</keyword>
<dbReference type="Pfam" id="PF00012">
    <property type="entry name" value="HSP70"/>
    <property type="match status" value="1"/>
</dbReference>
<reference evidence="4 5" key="2">
    <citation type="submission" date="2016-08" db="EMBL/GenBank/DDBJ databases">
        <title>Pervasive Adenine N6-methylation of Active Genes in Fungi.</title>
        <authorList>
            <consortium name="DOE Joint Genome Institute"/>
            <person name="Mondo S.J."/>
            <person name="Dannebaum R.O."/>
            <person name="Kuo R.C."/>
            <person name="Labutti K."/>
            <person name="Haridas S."/>
            <person name="Kuo A."/>
            <person name="Salamov A."/>
            <person name="Ahrendt S.R."/>
            <person name="Lipzen A."/>
            <person name="Sullivan W."/>
            <person name="Andreopoulos W.B."/>
            <person name="Clum A."/>
            <person name="Lindquist E."/>
            <person name="Daum C."/>
            <person name="Ramamoorthy G.K."/>
            <person name="Gryganskyi A."/>
            <person name="Culley D."/>
            <person name="Magnuson J.K."/>
            <person name="James T.Y."/>
            <person name="O'Malley M.A."/>
            <person name="Stajich J.E."/>
            <person name="Spatafora J.W."/>
            <person name="Visel A."/>
            <person name="Grigoriev I.V."/>
        </authorList>
    </citation>
    <scope>NUCLEOTIDE SEQUENCE [LARGE SCALE GENOMIC DNA]</scope>
    <source>
        <strain evidence="4 5">S4</strain>
    </source>
</reference>
<evidence type="ECO:0000256" key="2">
    <source>
        <dbReference type="ARBA" id="ARBA00022840"/>
    </source>
</evidence>
<dbReference type="PANTHER" id="PTHR45639:SF3">
    <property type="entry name" value="HYPOXIA UP-REGULATED PROTEIN 1"/>
    <property type="match status" value="1"/>
</dbReference>
<dbReference type="AlphaFoldDB" id="A0A1Y1WVG4"/>
<dbReference type="PANTHER" id="PTHR45639">
    <property type="entry name" value="HSC70CB, ISOFORM G-RELATED"/>
    <property type="match status" value="1"/>
</dbReference>
<dbReference type="GO" id="GO:0034663">
    <property type="term" value="C:endoplasmic reticulum chaperone complex"/>
    <property type="evidence" value="ECO:0007669"/>
    <property type="project" value="TreeGrafter"/>
</dbReference>
<evidence type="ECO:0000256" key="1">
    <source>
        <dbReference type="ARBA" id="ARBA00022741"/>
    </source>
</evidence>
<dbReference type="GO" id="GO:0030968">
    <property type="term" value="P:endoplasmic reticulum unfolded protein response"/>
    <property type="evidence" value="ECO:0007669"/>
    <property type="project" value="TreeGrafter"/>
</dbReference>
<dbReference type="Gene3D" id="3.90.640.10">
    <property type="entry name" value="Actin, Chain A, domain 4"/>
    <property type="match status" value="1"/>
</dbReference>
<comment type="caution">
    <text evidence="4">The sequence shown here is derived from an EMBL/GenBank/DDBJ whole genome shotgun (WGS) entry which is preliminary data.</text>
</comment>
<accession>A0A1Y1WVG4</accession>
<evidence type="ECO:0000313" key="5">
    <source>
        <dbReference type="Proteomes" id="UP000193944"/>
    </source>
</evidence>